<keyword evidence="5" id="KW-0175">Coiled coil</keyword>
<dbReference type="Pfam" id="PF09731">
    <property type="entry name" value="Mitofilin"/>
    <property type="match status" value="1"/>
</dbReference>
<keyword evidence="2 7" id="KW-0812">Transmembrane</keyword>
<dbReference type="STRING" id="420998.JDO7802_01694"/>
<evidence type="ECO:0000256" key="3">
    <source>
        <dbReference type="ARBA" id="ARBA00022989"/>
    </source>
</evidence>
<feature type="transmembrane region" description="Helical" evidence="7">
    <location>
        <begin position="126"/>
        <end position="148"/>
    </location>
</feature>
<evidence type="ECO:0000256" key="1">
    <source>
        <dbReference type="ARBA" id="ARBA00004370"/>
    </source>
</evidence>
<keyword evidence="4 7" id="KW-0472">Membrane</keyword>
<dbReference type="AlphaFoldDB" id="A0A0M6YIS7"/>
<dbReference type="GO" id="GO:0016020">
    <property type="term" value="C:membrane"/>
    <property type="evidence" value="ECO:0007669"/>
    <property type="project" value="UniProtKB-SubCell"/>
</dbReference>
<feature type="compositionally biased region" description="Low complexity" evidence="6">
    <location>
        <begin position="1"/>
        <end position="79"/>
    </location>
</feature>
<dbReference type="InterPro" id="IPR019133">
    <property type="entry name" value="MIC60"/>
</dbReference>
<accession>A0A0M6YIS7</accession>
<reference evidence="8 9" key="1">
    <citation type="submission" date="2015-07" db="EMBL/GenBank/DDBJ databases">
        <authorList>
            <person name="Noorani M."/>
        </authorList>
    </citation>
    <scope>NUCLEOTIDE SEQUENCE [LARGE SCALE GENOMIC DNA]</scope>
    <source>
        <strain evidence="8 9">CECT 7802</strain>
    </source>
</reference>
<dbReference type="Proteomes" id="UP000049222">
    <property type="component" value="Unassembled WGS sequence"/>
</dbReference>
<protein>
    <submittedName>
        <fullName evidence="8">Mitochondrial inner membrane protein</fullName>
    </submittedName>
</protein>
<evidence type="ECO:0000256" key="4">
    <source>
        <dbReference type="ARBA" id="ARBA00023136"/>
    </source>
</evidence>
<comment type="subcellular location">
    <subcellularLocation>
        <location evidence="1">Membrane</location>
    </subcellularLocation>
</comment>
<feature type="compositionally biased region" description="Polar residues" evidence="6">
    <location>
        <begin position="81"/>
        <end position="90"/>
    </location>
</feature>
<feature type="coiled-coil region" evidence="5">
    <location>
        <begin position="222"/>
        <end position="274"/>
    </location>
</feature>
<evidence type="ECO:0000256" key="7">
    <source>
        <dbReference type="SAM" id="Phobius"/>
    </source>
</evidence>
<gene>
    <name evidence="8" type="ORF">JDO7802_01694</name>
</gene>
<evidence type="ECO:0000256" key="2">
    <source>
        <dbReference type="ARBA" id="ARBA00022692"/>
    </source>
</evidence>
<dbReference type="EMBL" id="CXSU01000011">
    <property type="protein sequence ID" value="CTQ49679.1"/>
    <property type="molecule type" value="Genomic_DNA"/>
</dbReference>
<proteinExistence type="predicted"/>
<keyword evidence="9" id="KW-1185">Reference proteome</keyword>
<feature type="compositionally biased region" description="Low complexity" evidence="6">
    <location>
        <begin position="99"/>
        <end position="121"/>
    </location>
</feature>
<evidence type="ECO:0000313" key="9">
    <source>
        <dbReference type="Proteomes" id="UP000049222"/>
    </source>
</evidence>
<organism evidence="8 9">
    <name type="scientific">Jannaschia donghaensis</name>
    <dbReference type="NCBI Taxonomy" id="420998"/>
    <lineage>
        <taxon>Bacteria</taxon>
        <taxon>Pseudomonadati</taxon>
        <taxon>Pseudomonadota</taxon>
        <taxon>Alphaproteobacteria</taxon>
        <taxon>Rhodobacterales</taxon>
        <taxon>Roseobacteraceae</taxon>
        <taxon>Jannaschia</taxon>
    </lineage>
</organism>
<evidence type="ECO:0000313" key="8">
    <source>
        <dbReference type="EMBL" id="CTQ49679.1"/>
    </source>
</evidence>
<feature type="region of interest" description="Disordered" evidence="6">
    <location>
        <begin position="1"/>
        <end position="121"/>
    </location>
</feature>
<name>A0A0M6YIS7_9RHOB</name>
<dbReference type="OrthoDB" id="7659420at2"/>
<keyword evidence="3 7" id="KW-1133">Transmembrane helix</keyword>
<sequence>MARTTKTPSKTTGTAKRASASKGKAPASTTSSSASSRRADPAGARAVTPGTPPAAATSTDSTAPAAAAVTETVTSAPVSKEQPSTMSKSSVPPVKETLARPARSDAAPTSPTTSAPEEPTRSGAGFVPLLLGGVLAGAIGFIIATLMAGNPEETTSFDPTRLESLAAEVDALKAADAPNVDLSGVEAAQAALSERLDALAARVDAIGTDANGQQAGADGPAVADLQSRIAALGDELATLRDDLTARVTTVEDGLAEANSLAVSVESEAEALAREAARNQVRLALQSGAPYAEPLSVLGGDAPEALAASAETGVPSQADLMSNFPDLSRDALRAARASEPAAGVGSLFQNAFNPRSLQPREGDDPDAVLSRAEAAVRNGDLDAALTEIEALPDDARAVLDDWIQRANARATALAAADDYLQDG</sequence>
<evidence type="ECO:0000256" key="5">
    <source>
        <dbReference type="SAM" id="Coils"/>
    </source>
</evidence>
<evidence type="ECO:0000256" key="6">
    <source>
        <dbReference type="SAM" id="MobiDB-lite"/>
    </source>
</evidence>
<dbReference type="RefSeq" id="WP_144430560.1">
    <property type="nucleotide sequence ID" value="NZ_CXSU01000011.1"/>
</dbReference>